<keyword evidence="2 5" id="KW-0503">Monooxygenase</keyword>
<dbReference type="PANTHER" id="PTHR13789:SF309">
    <property type="entry name" value="PUTATIVE (AFU_ORTHOLOGUE AFUA_6G14510)-RELATED"/>
    <property type="match status" value="1"/>
</dbReference>
<sequence>MGAGLYLWDNGLFALDSIGALAGAVDGAHEAPAVEMRTRSGKTLMRININGEGRPRCVTILRNQLIKALVNAAKDAGVELVTDSAVLAVRPEGEVHFGQGRVHTADLVVVADGVHSRLRDSVDLSYTRIRMRQGAARIMIPQSGGYLPAEDSVKLLESFHGSRRLLYTPCTPEHVYLAFTCDADDPAINGSYVNTAEWSRSFPALAMVLRATEGVPVTRWDTFEYVRLATWSRGKVAFLGDAAHAQPPYLGQGGGTAMTNAVALAAAVSRPGLELPDALQTWERETRPGVERTQRTSYRMRLLNRVPDGVRNPLVRLAGLTSSSANSQLAATRLRPKLTSENPKNPKNPEHPDITKETQ</sequence>
<evidence type="ECO:0000256" key="2">
    <source>
        <dbReference type="ARBA" id="ARBA00023033"/>
    </source>
</evidence>
<feature type="region of interest" description="Disordered" evidence="3">
    <location>
        <begin position="325"/>
        <end position="359"/>
    </location>
</feature>
<dbReference type="STRING" id="749414.SBI_08687"/>
<feature type="domain" description="FAD-binding" evidence="4">
    <location>
        <begin position="28"/>
        <end position="292"/>
    </location>
</feature>
<dbReference type="Pfam" id="PF01494">
    <property type="entry name" value="FAD_binding_3"/>
    <property type="match status" value="1"/>
</dbReference>
<dbReference type="KEGG" id="sbh:SBI_08687"/>
<dbReference type="eggNOG" id="COG0654">
    <property type="taxonomic scope" value="Bacteria"/>
</dbReference>
<keyword evidence="6" id="KW-1185">Reference proteome</keyword>
<gene>
    <name evidence="5" type="ordered locus">SBI_08687</name>
</gene>
<reference evidence="5 6" key="1">
    <citation type="journal article" date="2010" name="J. Bacteriol.">
        <title>Genome sequence of the milbemycin-producing bacterium Streptomyces bingchenggensis.</title>
        <authorList>
            <person name="Wang X.J."/>
            <person name="Yan Y.J."/>
            <person name="Zhang B."/>
            <person name="An J."/>
            <person name="Wang J.J."/>
            <person name="Tian J."/>
            <person name="Jiang L."/>
            <person name="Chen Y.H."/>
            <person name="Huang S.X."/>
            <person name="Yin M."/>
            <person name="Zhang J."/>
            <person name="Gao A.L."/>
            <person name="Liu C.X."/>
            <person name="Zhu Z.X."/>
            <person name="Xiang W.S."/>
        </authorList>
    </citation>
    <scope>NUCLEOTIDE SEQUENCE [LARGE SCALE GENOMIC DNA]</scope>
    <source>
        <strain evidence="5 6">BCW-1</strain>
    </source>
</reference>
<proteinExistence type="predicted"/>
<accession>D7BW95</accession>
<feature type="compositionally biased region" description="Basic and acidic residues" evidence="3">
    <location>
        <begin position="347"/>
        <end position="359"/>
    </location>
</feature>
<keyword evidence="1" id="KW-0560">Oxidoreductase</keyword>
<organism evidence="5 6">
    <name type="scientific">Streptomyces bingchenggensis (strain BCW-1)</name>
    <dbReference type="NCBI Taxonomy" id="749414"/>
    <lineage>
        <taxon>Bacteria</taxon>
        <taxon>Bacillati</taxon>
        <taxon>Actinomycetota</taxon>
        <taxon>Actinomycetes</taxon>
        <taxon>Kitasatosporales</taxon>
        <taxon>Streptomycetaceae</taxon>
        <taxon>Streptomyces</taxon>
    </lineage>
</organism>
<evidence type="ECO:0000313" key="6">
    <source>
        <dbReference type="Proteomes" id="UP000000377"/>
    </source>
</evidence>
<dbReference type="InterPro" id="IPR036188">
    <property type="entry name" value="FAD/NAD-bd_sf"/>
</dbReference>
<dbReference type="PATRIC" id="fig|749414.3.peg.8939"/>
<dbReference type="AlphaFoldDB" id="D7BW95"/>
<evidence type="ECO:0000256" key="3">
    <source>
        <dbReference type="SAM" id="MobiDB-lite"/>
    </source>
</evidence>
<dbReference type="Gene3D" id="3.50.50.60">
    <property type="entry name" value="FAD/NAD(P)-binding domain"/>
    <property type="match status" value="1"/>
</dbReference>
<dbReference type="HOGENOM" id="CLU_009665_19_5_11"/>
<dbReference type="PANTHER" id="PTHR13789">
    <property type="entry name" value="MONOOXYGENASE"/>
    <property type="match status" value="1"/>
</dbReference>
<dbReference type="GO" id="GO:0071949">
    <property type="term" value="F:FAD binding"/>
    <property type="evidence" value="ECO:0007669"/>
    <property type="project" value="InterPro"/>
</dbReference>
<dbReference type="GO" id="GO:0004497">
    <property type="term" value="F:monooxygenase activity"/>
    <property type="evidence" value="ECO:0007669"/>
    <property type="project" value="UniProtKB-KW"/>
</dbReference>
<protein>
    <submittedName>
        <fullName evidence="5">Putative monooxygenase</fullName>
    </submittedName>
</protein>
<evidence type="ECO:0000313" key="5">
    <source>
        <dbReference type="EMBL" id="ADI11805.1"/>
    </source>
</evidence>
<evidence type="ECO:0000259" key="4">
    <source>
        <dbReference type="Pfam" id="PF01494"/>
    </source>
</evidence>
<evidence type="ECO:0000256" key="1">
    <source>
        <dbReference type="ARBA" id="ARBA00023002"/>
    </source>
</evidence>
<name>D7BW95_STRBB</name>
<dbReference type="EMBL" id="CP002047">
    <property type="protein sequence ID" value="ADI11805.1"/>
    <property type="molecule type" value="Genomic_DNA"/>
</dbReference>
<dbReference type="Gene3D" id="3.30.9.10">
    <property type="entry name" value="D-Amino Acid Oxidase, subunit A, domain 2"/>
    <property type="match status" value="1"/>
</dbReference>
<dbReference type="InterPro" id="IPR002938">
    <property type="entry name" value="FAD-bd"/>
</dbReference>
<dbReference type="PRINTS" id="PR00420">
    <property type="entry name" value="RNGMNOXGNASE"/>
</dbReference>
<dbReference type="Proteomes" id="UP000000377">
    <property type="component" value="Chromosome"/>
</dbReference>
<dbReference type="InterPro" id="IPR050493">
    <property type="entry name" value="FAD-dep_Monooxygenase_BioMet"/>
</dbReference>
<dbReference type="SUPFAM" id="SSF51905">
    <property type="entry name" value="FAD/NAD(P)-binding domain"/>
    <property type="match status" value="1"/>
</dbReference>